<comment type="caution">
    <text evidence="5">The sequence shown here is derived from an EMBL/GenBank/DDBJ whole genome shotgun (WGS) entry which is preliminary data.</text>
</comment>
<dbReference type="AlphaFoldDB" id="A0A4R8MKY1"/>
<dbReference type="Gene3D" id="3.30.160.20">
    <property type="match status" value="1"/>
</dbReference>
<keyword evidence="6" id="KW-1185">Reference proteome</keyword>
<evidence type="ECO:0000256" key="1">
    <source>
        <dbReference type="ARBA" id="ARBA00010835"/>
    </source>
</evidence>
<protein>
    <submittedName>
        <fullName evidence="5">RF-1 domain-containing protein</fullName>
    </submittedName>
</protein>
<evidence type="ECO:0000313" key="5">
    <source>
        <dbReference type="EMBL" id="TDY67813.1"/>
    </source>
</evidence>
<dbReference type="SUPFAM" id="SSF75620">
    <property type="entry name" value="Release factor"/>
    <property type="match status" value="1"/>
</dbReference>
<feature type="compositionally biased region" description="Basic residues" evidence="3">
    <location>
        <begin position="100"/>
        <end position="114"/>
    </location>
</feature>
<dbReference type="Proteomes" id="UP000294684">
    <property type="component" value="Unassembled WGS sequence"/>
</dbReference>
<reference evidence="5 6" key="1">
    <citation type="submission" date="2019-03" db="EMBL/GenBank/DDBJ databases">
        <title>Genomic Encyclopedia of Archaeal and Bacterial Type Strains, Phase II (KMG-II): from individual species to whole genera.</title>
        <authorList>
            <person name="Goeker M."/>
        </authorList>
    </citation>
    <scope>NUCLEOTIDE SEQUENCE [LARGE SCALE GENOMIC DNA]</scope>
    <source>
        <strain evidence="5 6">DSM 21537</strain>
    </source>
</reference>
<feature type="compositionally biased region" description="Basic and acidic residues" evidence="3">
    <location>
        <begin position="115"/>
        <end position="128"/>
    </location>
</feature>
<comment type="similarity">
    <text evidence="1">Belongs to the prokaryotic/mitochondrial release factor family.</text>
</comment>
<gene>
    <name evidence="5" type="ORF">CLV96_3367</name>
</gene>
<dbReference type="GO" id="GO:0003747">
    <property type="term" value="F:translation release factor activity"/>
    <property type="evidence" value="ECO:0007669"/>
    <property type="project" value="InterPro"/>
</dbReference>
<dbReference type="InterPro" id="IPR000352">
    <property type="entry name" value="Pep_chain_release_fac_I"/>
</dbReference>
<feature type="domain" description="Prokaryotic-type class I peptide chain release factors" evidence="4">
    <location>
        <begin position="22"/>
        <end position="111"/>
    </location>
</feature>
<dbReference type="Pfam" id="PF00472">
    <property type="entry name" value="RF-1"/>
    <property type="match status" value="1"/>
</dbReference>
<name>A0A4R8MKY1_LEPME</name>
<dbReference type="STRING" id="1193051.LEP1GSC017_0581"/>
<organism evidence="5 6">
    <name type="scientific">Leptospira meyeri</name>
    <dbReference type="NCBI Taxonomy" id="29508"/>
    <lineage>
        <taxon>Bacteria</taxon>
        <taxon>Pseudomonadati</taxon>
        <taxon>Spirochaetota</taxon>
        <taxon>Spirochaetia</taxon>
        <taxon>Leptospirales</taxon>
        <taxon>Leptospiraceae</taxon>
        <taxon>Leptospira</taxon>
    </lineage>
</organism>
<dbReference type="EMBL" id="SORO01000003">
    <property type="protein sequence ID" value="TDY67813.1"/>
    <property type="molecule type" value="Genomic_DNA"/>
</dbReference>
<dbReference type="RefSeq" id="WP_040917042.1">
    <property type="nucleotide sequence ID" value="NZ_RQGE01000008.1"/>
</dbReference>
<proteinExistence type="inferred from homology"/>
<evidence type="ECO:0000256" key="3">
    <source>
        <dbReference type="SAM" id="MobiDB-lite"/>
    </source>
</evidence>
<dbReference type="PANTHER" id="PTHR46203">
    <property type="entry name" value="PROBABLE PEPTIDE CHAIN RELEASE FACTOR C12ORF65"/>
    <property type="match status" value="1"/>
</dbReference>
<dbReference type="GeneID" id="79828634"/>
<dbReference type="InterPro" id="IPR052405">
    <property type="entry name" value="Mito_Transl_Release_Factor"/>
</dbReference>
<dbReference type="PANTHER" id="PTHR46203:SF1">
    <property type="entry name" value="MITOCHONDRIAL TRANSLATION RELEASE FACTOR IN RESCUE"/>
    <property type="match status" value="1"/>
</dbReference>
<feature type="region of interest" description="Disordered" evidence="3">
    <location>
        <begin position="91"/>
        <end position="128"/>
    </location>
</feature>
<accession>A0A4R8MKY1</accession>
<sequence length="128" mass="14798">MPLTFPVSVEKNLSLQRRMEVLGISEKDLSERFIQSGGKGGQNVNKVSTAVHLVHKPTGKQIKCSVYRTQGLNRYKARDLLCLELERELEPSKSESSIQKLRKKKQNKYRKALKKKLEKEKSEWNDPM</sequence>
<evidence type="ECO:0000259" key="4">
    <source>
        <dbReference type="Pfam" id="PF00472"/>
    </source>
</evidence>
<keyword evidence="2" id="KW-0809">Transit peptide</keyword>
<evidence type="ECO:0000256" key="2">
    <source>
        <dbReference type="ARBA" id="ARBA00022946"/>
    </source>
</evidence>
<dbReference type="OrthoDB" id="9815709at2"/>
<evidence type="ECO:0000313" key="6">
    <source>
        <dbReference type="Proteomes" id="UP000294684"/>
    </source>
</evidence>
<dbReference type="InterPro" id="IPR045853">
    <property type="entry name" value="Pep_chain_release_fac_I_sf"/>
</dbReference>